<keyword evidence="2" id="KW-1185">Reference proteome</keyword>
<dbReference type="EMBL" id="JBHSMR010000013">
    <property type="protein sequence ID" value="MFC5478818.1"/>
    <property type="molecule type" value="Genomic_DNA"/>
</dbReference>
<dbReference type="RefSeq" id="WP_379755209.1">
    <property type="nucleotide sequence ID" value="NZ_JBHSMR010000013.1"/>
</dbReference>
<evidence type="ECO:0000313" key="1">
    <source>
        <dbReference type="EMBL" id="MFC5478818.1"/>
    </source>
</evidence>
<comment type="caution">
    <text evidence="1">The sequence shown here is derived from an EMBL/GenBank/DDBJ whole genome shotgun (WGS) entry which is preliminary data.</text>
</comment>
<accession>A0ABW0MLN5</accession>
<name>A0ABW0MLN5_9BURK</name>
<gene>
    <name evidence="1" type="ORF">ACFPQ5_11485</name>
</gene>
<reference evidence="2" key="1">
    <citation type="journal article" date="2019" name="Int. J. Syst. Evol. Microbiol.">
        <title>The Global Catalogue of Microorganisms (GCM) 10K type strain sequencing project: providing services to taxonomists for standard genome sequencing and annotation.</title>
        <authorList>
            <consortium name="The Broad Institute Genomics Platform"/>
            <consortium name="The Broad Institute Genome Sequencing Center for Infectious Disease"/>
            <person name="Wu L."/>
            <person name="Ma J."/>
        </authorList>
    </citation>
    <scope>NUCLEOTIDE SEQUENCE [LARGE SCALE GENOMIC DNA]</scope>
    <source>
        <strain evidence="2">CCUG 43111</strain>
    </source>
</reference>
<evidence type="ECO:0000313" key="2">
    <source>
        <dbReference type="Proteomes" id="UP001596101"/>
    </source>
</evidence>
<dbReference type="Proteomes" id="UP001596101">
    <property type="component" value="Unassembled WGS sequence"/>
</dbReference>
<proteinExistence type="predicted"/>
<sequence>MDYAKLLFAVEVRKLAISMHQSARAEFIQSGPRSFDDVATYDAKHCLTSYVSKALAEIELTAYHMEHPTAYRAGHPLLTVPDKG</sequence>
<protein>
    <submittedName>
        <fullName evidence="1">Uncharacterized protein</fullName>
    </submittedName>
</protein>
<organism evidence="1 2">
    <name type="scientific">Massilia suwonensis</name>
    <dbReference type="NCBI Taxonomy" id="648895"/>
    <lineage>
        <taxon>Bacteria</taxon>
        <taxon>Pseudomonadati</taxon>
        <taxon>Pseudomonadota</taxon>
        <taxon>Betaproteobacteria</taxon>
        <taxon>Burkholderiales</taxon>
        <taxon>Oxalobacteraceae</taxon>
        <taxon>Telluria group</taxon>
        <taxon>Massilia</taxon>
    </lineage>
</organism>